<keyword evidence="1" id="KW-0472">Membrane</keyword>
<feature type="transmembrane region" description="Helical" evidence="1">
    <location>
        <begin position="67"/>
        <end position="91"/>
    </location>
</feature>
<keyword evidence="1" id="KW-1133">Transmembrane helix</keyword>
<dbReference type="Proteomes" id="UP000740754">
    <property type="component" value="Unassembled WGS sequence"/>
</dbReference>
<keyword evidence="3" id="KW-1185">Reference proteome</keyword>
<gene>
    <name evidence="2" type="ORF">HF203_15145</name>
</gene>
<evidence type="ECO:0000313" key="2">
    <source>
        <dbReference type="EMBL" id="NKN34555.1"/>
    </source>
</evidence>
<organism evidence="2 3">
    <name type="scientific">Marichromatium bheemlicum</name>
    <dbReference type="NCBI Taxonomy" id="365339"/>
    <lineage>
        <taxon>Bacteria</taxon>
        <taxon>Pseudomonadati</taxon>
        <taxon>Pseudomonadota</taxon>
        <taxon>Gammaproteobacteria</taxon>
        <taxon>Chromatiales</taxon>
        <taxon>Chromatiaceae</taxon>
        <taxon>Marichromatium</taxon>
    </lineage>
</organism>
<protein>
    <submittedName>
        <fullName evidence="2">3-phosphoshikimate 1-carboxyvinyltransferase</fullName>
    </submittedName>
</protein>
<accession>A0ABX1IE10</accession>
<dbReference type="EMBL" id="JAAXKX010000031">
    <property type="protein sequence ID" value="NKN34555.1"/>
    <property type="molecule type" value="Genomic_DNA"/>
</dbReference>
<keyword evidence="1" id="KW-0812">Transmembrane</keyword>
<sequence>MERLPQPVRDSFTEEQLSALKLALAARSWGRHAIDWRGTLRLWRYRYYIVFLVGRNRRTLSRGELQIGLWLQAIFIFIFLSLCTLIGLLALYIAKSAIGIDLFPGFSLGIWGWINS</sequence>
<evidence type="ECO:0000256" key="1">
    <source>
        <dbReference type="SAM" id="Phobius"/>
    </source>
</evidence>
<evidence type="ECO:0000313" key="3">
    <source>
        <dbReference type="Proteomes" id="UP000740754"/>
    </source>
</evidence>
<feature type="transmembrane region" description="Helical" evidence="1">
    <location>
        <begin position="97"/>
        <end position="114"/>
    </location>
</feature>
<proteinExistence type="predicted"/>
<name>A0ABX1IE10_9GAMM</name>
<reference evidence="2 3" key="1">
    <citation type="submission" date="2020-04" db="EMBL/GenBank/DDBJ databases">
        <title>Draft Whole-Genome sequence of Marichromatium bheemlicum DSM 18632, type strain.</title>
        <authorList>
            <person name="Kyndt J.A."/>
            <person name="Meyer T.E."/>
        </authorList>
    </citation>
    <scope>NUCLEOTIDE SEQUENCE [LARGE SCALE GENOMIC DNA]</scope>
    <source>
        <strain evidence="2 3">DSM 18632</strain>
    </source>
</reference>
<comment type="caution">
    <text evidence="2">The sequence shown here is derived from an EMBL/GenBank/DDBJ whole genome shotgun (WGS) entry which is preliminary data.</text>
</comment>